<sequence>MNDNFKVEDMPYLSLYKYVFIQNNIEKTPNKYNLTVSKKMNDGSDMVKEIKHGEVFSYAFRGYFSVGISIKSKKGAANNFEIISGKPLELDEHNQPIVFSFDDSLIPDQIINKDSGLKPGIIAAIVIAVIVVVAAIIAIVVVIVLRKRKNNHSHSSQEGNNGNNEV</sequence>
<evidence type="ECO:0000256" key="1">
    <source>
        <dbReference type="SAM" id="Phobius"/>
    </source>
</evidence>
<dbReference type="Proteomes" id="UP001470230">
    <property type="component" value="Unassembled WGS sequence"/>
</dbReference>
<gene>
    <name evidence="2" type="ORF">M9Y10_017529</name>
</gene>
<keyword evidence="1" id="KW-0812">Transmembrane</keyword>
<protein>
    <submittedName>
        <fullName evidence="2">Uncharacterized protein</fullName>
    </submittedName>
</protein>
<name>A0ABR2HUN3_9EUKA</name>
<reference evidence="2 3" key="1">
    <citation type="submission" date="2024-04" db="EMBL/GenBank/DDBJ databases">
        <title>Tritrichomonas musculus Genome.</title>
        <authorList>
            <person name="Alves-Ferreira E."/>
            <person name="Grigg M."/>
            <person name="Lorenzi H."/>
            <person name="Galac M."/>
        </authorList>
    </citation>
    <scope>NUCLEOTIDE SEQUENCE [LARGE SCALE GENOMIC DNA]</scope>
    <source>
        <strain evidence="2 3">EAF2021</strain>
    </source>
</reference>
<proteinExistence type="predicted"/>
<evidence type="ECO:0000313" key="3">
    <source>
        <dbReference type="Proteomes" id="UP001470230"/>
    </source>
</evidence>
<evidence type="ECO:0000313" key="2">
    <source>
        <dbReference type="EMBL" id="KAK8852544.1"/>
    </source>
</evidence>
<dbReference type="Pfam" id="PF15756">
    <property type="entry name" value="DUF4690"/>
    <property type="match status" value="1"/>
</dbReference>
<feature type="transmembrane region" description="Helical" evidence="1">
    <location>
        <begin position="121"/>
        <end position="145"/>
    </location>
</feature>
<organism evidence="2 3">
    <name type="scientific">Tritrichomonas musculus</name>
    <dbReference type="NCBI Taxonomy" id="1915356"/>
    <lineage>
        <taxon>Eukaryota</taxon>
        <taxon>Metamonada</taxon>
        <taxon>Parabasalia</taxon>
        <taxon>Tritrichomonadida</taxon>
        <taxon>Tritrichomonadidae</taxon>
        <taxon>Tritrichomonas</taxon>
    </lineage>
</organism>
<keyword evidence="1" id="KW-1133">Transmembrane helix</keyword>
<keyword evidence="1" id="KW-0472">Membrane</keyword>
<dbReference type="InterPro" id="IPR031500">
    <property type="entry name" value="SNORC"/>
</dbReference>
<comment type="caution">
    <text evidence="2">The sequence shown here is derived from an EMBL/GenBank/DDBJ whole genome shotgun (WGS) entry which is preliminary data.</text>
</comment>
<keyword evidence="3" id="KW-1185">Reference proteome</keyword>
<dbReference type="EMBL" id="JAPFFF010000023">
    <property type="protein sequence ID" value="KAK8852544.1"/>
    <property type="molecule type" value="Genomic_DNA"/>
</dbReference>
<accession>A0ABR2HUN3</accession>